<dbReference type="Proteomes" id="UP001168642">
    <property type="component" value="Unassembled WGS sequence"/>
</dbReference>
<dbReference type="Pfam" id="PF13646">
    <property type="entry name" value="HEAT_2"/>
    <property type="match status" value="1"/>
</dbReference>
<sequence length="349" mass="41105">MIQLKPLIYLFFGTSLVLLIYMLIFLLIKNIKREKYKRWTKICNNIINNTVYSDDLNVKHHHKSIENLLLIKTFRKLLTKKIRSATVSFSGNSNNSLRKLYLKLRLDKYVIENLNTNNWHVKARAIQEIGIMKLENMYDKVYKNTNHRNELVRAEAQITIIKLVGFKGLKFLDSVTQPISEWYQMILLRELSHFDYDSFNGVDIWLKSKNTSVVIFALKLVDEYHLFELYKEVELCIEHPDEKVRQQTIRSITKIFNTTTANLFTSIFENETFNNQLEIAKALQKIGTEDDIPFLVHQLQTENIELKIILTRTIAQINPNNFETICSELDPDTYPMNLIILQIKEEITI</sequence>
<protein>
    <submittedName>
        <fullName evidence="2">HEAT repeat domain-containing protein</fullName>
    </submittedName>
</protein>
<evidence type="ECO:0000256" key="1">
    <source>
        <dbReference type="SAM" id="Phobius"/>
    </source>
</evidence>
<dbReference type="SUPFAM" id="SSF48371">
    <property type="entry name" value="ARM repeat"/>
    <property type="match status" value="1"/>
</dbReference>
<keyword evidence="1" id="KW-1133">Transmembrane helix</keyword>
<name>A0ABT8VSF3_9FLAO</name>
<comment type="caution">
    <text evidence="2">The sequence shown here is derived from an EMBL/GenBank/DDBJ whole genome shotgun (WGS) entry which is preliminary data.</text>
</comment>
<dbReference type="InterPro" id="IPR016024">
    <property type="entry name" value="ARM-type_fold"/>
</dbReference>
<keyword evidence="1" id="KW-0812">Transmembrane</keyword>
<dbReference type="EMBL" id="JAUMIT010000003">
    <property type="protein sequence ID" value="MDO3694912.1"/>
    <property type="molecule type" value="Genomic_DNA"/>
</dbReference>
<reference evidence="2" key="1">
    <citation type="submission" date="2023-07" db="EMBL/GenBank/DDBJ databases">
        <title>Wenyingzhuangia sp. chi5 genome sequencing and assembly.</title>
        <authorList>
            <person name="Park S."/>
        </authorList>
    </citation>
    <scope>NUCLEOTIDE SEQUENCE</scope>
    <source>
        <strain evidence="2">Chi5</strain>
    </source>
</reference>
<dbReference type="Gene3D" id="1.25.10.10">
    <property type="entry name" value="Leucine-rich Repeat Variant"/>
    <property type="match status" value="1"/>
</dbReference>
<gene>
    <name evidence="2" type="ORF">QVZ41_08655</name>
</gene>
<keyword evidence="1" id="KW-0472">Membrane</keyword>
<accession>A0ABT8VSF3</accession>
<dbReference type="InterPro" id="IPR011989">
    <property type="entry name" value="ARM-like"/>
</dbReference>
<dbReference type="RefSeq" id="WP_302884165.1">
    <property type="nucleotide sequence ID" value="NZ_JAUMIT010000003.1"/>
</dbReference>
<evidence type="ECO:0000313" key="3">
    <source>
        <dbReference type="Proteomes" id="UP001168642"/>
    </source>
</evidence>
<organism evidence="2 3">
    <name type="scientific">Wenyingzhuangia gilva</name>
    <dbReference type="NCBI Taxonomy" id="3057677"/>
    <lineage>
        <taxon>Bacteria</taxon>
        <taxon>Pseudomonadati</taxon>
        <taxon>Bacteroidota</taxon>
        <taxon>Flavobacteriia</taxon>
        <taxon>Flavobacteriales</taxon>
        <taxon>Flavobacteriaceae</taxon>
        <taxon>Wenyingzhuangia</taxon>
    </lineage>
</organism>
<proteinExistence type="predicted"/>
<evidence type="ECO:0000313" key="2">
    <source>
        <dbReference type="EMBL" id="MDO3694912.1"/>
    </source>
</evidence>
<feature type="transmembrane region" description="Helical" evidence="1">
    <location>
        <begin position="6"/>
        <end position="28"/>
    </location>
</feature>
<keyword evidence="3" id="KW-1185">Reference proteome</keyword>